<evidence type="ECO:0000256" key="1">
    <source>
        <dbReference type="SAM" id="SignalP"/>
    </source>
</evidence>
<feature type="signal peptide" evidence="1">
    <location>
        <begin position="1"/>
        <end position="22"/>
    </location>
</feature>
<accession>A0A327Q098</accession>
<dbReference type="Proteomes" id="UP000249547">
    <property type="component" value="Unassembled WGS sequence"/>
</dbReference>
<protein>
    <submittedName>
        <fullName evidence="2">Heme-binding HmuY-like protein</fullName>
    </submittedName>
</protein>
<proteinExistence type="predicted"/>
<dbReference type="Pfam" id="PF14064">
    <property type="entry name" value="HmuY"/>
    <property type="match status" value="1"/>
</dbReference>
<reference evidence="2 3" key="1">
    <citation type="submission" date="2018-06" db="EMBL/GenBank/DDBJ databases">
        <title>Genomic Encyclopedia of Archaeal and Bacterial Type Strains, Phase II (KMG-II): from individual species to whole genera.</title>
        <authorList>
            <person name="Goeker M."/>
        </authorList>
    </citation>
    <scope>NUCLEOTIDE SEQUENCE [LARGE SCALE GENOMIC DNA]</scope>
    <source>
        <strain evidence="2 3">DSM 23857</strain>
    </source>
</reference>
<organism evidence="2 3">
    <name type="scientific">Chitinophaga skermanii</name>
    <dbReference type="NCBI Taxonomy" id="331697"/>
    <lineage>
        <taxon>Bacteria</taxon>
        <taxon>Pseudomonadati</taxon>
        <taxon>Bacteroidota</taxon>
        <taxon>Chitinophagia</taxon>
        <taxon>Chitinophagales</taxon>
        <taxon>Chitinophagaceae</taxon>
        <taxon>Chitinophaga</taxon>
    </lineage>
</organism>
<keyword evidence="1" id="KW-0732">Signal</keyword>
<feature type="chain" id="PRO_5016296507" evidence="1">
    <location>
        <begin position="23"/>
        <end position="192"/>
    </location>
</feature>
<dbReference type="PROSITE" id="PS51257">
    <property type="entry name" value="PROKAR_LIPOPROTEIN"/>
    <property type="match status" value="1"/>
</dbReference>
<comment type="caution">
    <text evidence="2">The sequence shown here is derived from an EMBL/GenBank/DDBJ whole genome shotgun (WGS) entry which is preliminary data.</text>
</comment>
<evidence type="ECO:0000313" key="2">
    <source>
        <dbReference type="EMBL" id="RAI97870.1"/>
    </source>
</evidence>
<dbReference type="EMBL" id="QLLL01000013">
    <property type="protein sequence ID" value="RAI97870.1"/>
    <property type="molecule type" value="Genomic_DNA"/>
</dbReference>
<sequence>MKKQLFFVGVLAAVAGFTACSSDENDTPAPQILSTTVTNLNIDTASTGKFTLYSLSENKIIPNSDSATTKWDIGFQALNVIVNGGVSGPGKTQAQFVTGVFANLTTAPTTGYATDSTAVKVAKAWYNYNFMTHIVTAIPGKVIMLKTTNNNYAKIEIFSYYKDAPAAPTGTEQARLLNFRYVYQPNGSVNFK</sequence>
<evidence type="ECO:0000313" key="3">
    <source>
        <dbReference type="Proteomes" id="UP000249547"/>
    </source>
</evidence>
<gene>
    <name evidence="2" type="ORF">LX64_04920</name>
</gene>
<dbReference type="CDD" id="cd12105">
    <property type="entry name" value="HmuY"/>
    <property type="match status" value="1"/>
</dbReference>
<dbReference type="OrthoDB" id="1190814at2"/>
<dbReference type="AlphaFoldDB" id="A0A327Q098"/>
<dbReference type="InterPro" id="IPR025921">
    <property type="entry name" value="HmuY"/>
</dbReference>
<keyword evidence="3" id="KW-1185">Reference proteome</keyword>
<dbReference type="RefSeq" id="WP_111600299.1">
    <property type="nucleotide sequence ID" value="NZ_QLLL01000013.1"/>
</dbReference>
<name>A0A327Q098_9BACT</name>